<organism evidence="1 2">
    <name type="scientific">Piscinibacter gummiphilus</name>
    <dbReference type="NCBI Taxonomy" id="946333"/>
    <lineage>
        <taxon>Bacteria</taxon>
        <taxon>Pseudomonadati</taxon>
        <taxon>Pseudomonadota</taxon>
        <taxon>Betaproteobacteria</taxon>
        <taxon>Burkholderiales</taxon>
        <taxon>Sphaerotilaceae</taxon>
        <taxon>Piscinibacter</taxon>
    </lineage>
</organism>
<evidence type="ECO:0008006" key="3">
    <source>
        <dbReference type="Google" id="ProtNLM"/>
    </source>
</evidence>
<sequence>MRATRWLIALLVVVLLGAAYVAVVLNWSYSDGERAGWVQKLSRKGWLCKTWEGELSLVSMPGSAPEKFLFTVHDDAVAAEINKVMGKRVALHYEEKVGLPTSCFGETRAFVTGVRVQDEISLMPGVIVPVPPGASAPAASAASR</sequence>
<name>A0ABZ0CV14_9BURK</name>
<evidence type="ECO:0000313" key="2">
    <source>
        <dbReference type="Proteomes" id="UP001303946"/>
    </source>
</evidence>
<accession>A0ABZ0CV14</accession>
<dbReference type="EMBL" id="CP136336">
    <property type="protein sequence ID" value="WOB08723.1"/>
    <property type="molecule type" value="Genomic_DNA"/>
</dbReference>
<proteinExistence type="predicted"/>
<reference evidence="1 2" key="1">
    <citation type="submission" date="2023-10" db="EMBL/GenBank/DDBJ databases">
        <title>Bacteria for the degradation of biodegradable plastic PBAT(Polybutylene adipate terephthalate).</title>
        <authorList>
            <person name="Weon H.-Y."/>
            <person name="Yeon J."/>
        </authorList>
    </citation>
    <scope>NUCLEOTIDE SEQUENCE [LARGE SCALE GENOMIC DNA]</scope>
    <source>
        <strain evidence="1 2">SBD 7-3</strain>
    </source>
</reference>
<keyword evidence="2" id="KW-1185">Reference proteome</keyword>
<dbReference type="RefSeq" id="WP_316701560.1">
    <property type="nucleotide sequence ID" value="NZ_CP136336.1"/>
</dbReference>
<gene>
    <name evidence="1" type="ORF">RXV79_01395</name>
</gene>
<dbReference type="Proteomes" id="UP001303946">
    <property type="component" value="Chromosome"/>
</dbReference>
<protein>
    <recommendedName>
        <fullName evidence="3">6-phosphogluconate dehydrogenase</fullName>
    </recommendedName>
</protein>
<evidence type="ECO:0000313" key="1">
    <source>
        <dbReference type="EMBL" id="WOB08723.1"/>
    </source>
</evidence>